<feature type="compositionally biased region" description="Low complexity" evidence="1">
    <location>
        <begin position="927"/>
        <end position="975"/>
    </location>
</feature>
<evidence type="ECO:0000256" key="1">
    <source>
        <dbReference type="SAM" id="MobiDB-lite"/>
    </source>
</evidence>
<organism evidence="2 3">
    <name type="scientific">Calocera viscosa (strain TUFC12733)</name>
    <dbReference type="NCBI Taxonomy" id="1330018"/>
    <lineage>
        <taxon>Eukaryota</taxon>
        <taxon>Fungi</taxon>
        <taxon>Dikarya</taxon>
        <taxon>Basidiomycota</taxon>
        <taxon>Agaricomycotina</taxon>
        <taxon>Dacrymycetes</taxon>
        <taxon>Dacrymycetales</taxon>
        <taxon>Dacrymycetaceae</taxon>
        <taxon>Calocera</taxon>
    </lineage>
</organism>
<feature type="compositionally biased region" description="Low complexity" evidence="1">
    <location>
        <begin position="500"/>
        <end position="525"/>
    </location>
</feature>
<feature type="compositionally biased region" description="Pro residues" evidence="1">
    <location>
        <begin position="909"/>
        <end position="926"/>
    </location>
</feature>
<feature type="compositionally biased region" description="Low complexity" evidence="1">
    <location>
        <begin position="225"/>
        <end position="240"/>
    </location>
</feature>
<feature type="compositionally biased region" description="Low complexity" evidence="1">
    <location>
        <begin position="623"/>
        <end position="632"/>
    </location>
</feature>
<feature type="compositionally biased region" description="Low complexity" evidence="1">
    <location>
        <begin position="362"/>
        <end position="375"/>
    </location>
</feature>
<feature type="compositionally biased region" description="Low complexity" evidence="1">
    <location>
        <begin position="61"/>
        <end position="74"/>
    </location>
</feature>
<feature type="compositionally biased region" description="Low complexity" evidence="1">
    <location>
        <begin position="413"/>
        <end position="431"/>
    </location>
</feature>
<feature type="compositionally biased region" description="Low complexity" evidence="1">
    <location>
        <begin position="254"/>
        <end position="286"/>
    </location>
</feature>
<accession>A0A167HQT9</accession>
<gene>
    <name evidence="2" type="ORF">CALVIDRAFT_567904</name>
</gene>
<feature type="compositionally biased region" description="Polar residues" evidence="1">
    <location>
        <begin position="883"/>
        <end position="905"/>
    </location>
</feature>
<feature type="compositionally biased region" description="Basic and acidic residues" evidence="1">
    <location>
        <begin position="833"/>
        <end position="842"/>
    </location>
</feature>
<feature type="compositionally biased region" description="Basic and acidic residues" evidence="1">
    <location>
        <begin position="440"/>
        <end position="451"/>
    </location>
</feature>
<feature type="region of interest" description="Disordered" evidence="1">
    <location>
        <begin position="752"/>
        <end position="977"/>
    </location>
</feature>
<dbReference type="AlphaFoldDB" id="A0A167HQT9"/>
<reference evidence="2 3" key="1">
    <citation type="journal article" date="2016" name="Mol. Biol. Evol.">
        <title>Comparative Genomics of Early-Diverging Mushroom-Forming Fungi Provides Insights into the Origins of Lignocellulose Decay Capabilities.</title>
        <authorList>
            <person name="Nagy L.G."/>
            <person name="Riley R."/>
            <person name="Tritt A."/>
            <person name="Adam C."/>
            <person name="Daum C."/>
            <person name="Floudas D."/>
            <person name="Sun H."/>
            <person name="Yadav J.S."/>
            <person name="Pangilinan J."/>
            <person name="Larsson K.H."/>
            <person name="Matsuura K."/>
            <person name="Barry K."/>
            <person name="Labutti K."/>
            <person name="Kuo R."/>
            <person name="Ohm R.A."/>
            <person name="Bhattacharya S.S."/>
            <person name="Shirouzu T."/>
            <person name="Yoshinaga Y."/>
            <person name="Martin F.M."/>
            <person name="Grigoriev I.V."/>
            <person name="Hibbett D.S."/>
        </authorList>
    </citation>
    <scope>NUCLEOTIDE SEQUENCE [LARGE SCALE GENOMIC DNA]</scope>
    <source>
        <strain evidence="2 3">TUFC12733</strain>
    </source>
</reference>
<dbReference type="STRING" id="1330018.A0A167HQT9"/>
<feature type="compositionally biased region" description="Polar residues" evidence="1">
    <location>
        <begin position="123"/>
        <end position="135"/>
    </location>
</feature>
<feature type="compositionally biased region" description="Gly residues" evidence="1">
    <location>
        <begin position="168"/>
        <end position="184"/>
    </location>
</feature>
<dbReference type="OrthoDB" id="2687738at2759"/>
<feature type="compositionally biased region" description="Basic and acidic residues" evidence="1">
    <location>
        <begin position="529"/>
        <end position="546"/>
    </location>
</feature>
<feature type="compositionally biased region" description="Polar residues" evidence="1">
    <location>
        <begin position="1160"/>
        <end position="1171"/>
    </location>
</feature>
<feature type="compositionally biased region" description="Low complexity" evidence="1">
    <location>
        <begin position="767"/>
        <end position="787"/>
    </location>
</feature>
<feature type="region of interest" description="Disordered" evidence="1">
    <location>
        <begin position="350"/>
        <end position="720"/>
    </location>
</feature>
<feature type="compositionally biased region" description="Gly residues" evidence="1">
    <location>
        <begin position="141"/>
        <end position="151"/>
    </location>
</feature>
<keyword evidence="3" id="KW-1185">Reference proteome</keyword>
<dbReference type="EMBL" id="KV417317">
    <property type="protein sequence ID" value="KZO91886.1"/>
    <property type="molecule type" value="Genomic_DNA"/>
</dbReference>
<evidence type="ECO:0000313" key="2">
    <source>
        <dbReference type="EMBL" id="KZO91886.1"/>
    </source>
</evidence>
<feature type="region of interest" description="Disordered" evidence="1">
    <location>
        <begin position="1"/>
        <end position="211"/>
    </location>
</feature>
<feature type="compositionally biased region" description="Low complexity" evidence="1">
    <location>
        <begin position="306"/>
        <end position="320"/>
    </location>
</feature>
<feature type="compositionally biased region" description="Basic and acidic residues" evidence="1">
    <location>
        <begin position="851"/>
        <end position="865"/>
    </location>
</feature>
<feature type="region of interest" description="Disordered" evidence="1">
    <location>
        <begin position="1152"/>
        <end position="1231"/>
    </location>
</feature>
<feature type="compositionally biased region" description="Low complexity" evidence="1">
    <location>
        <begin position="653"/>
        <end position="690"/>
    </location>
</feature>
<feature type="compositionally biased region" description="Low complexity" evidence="1">
    <location>
        <begin position="19"/>
        <end position="53"/>
    </location>
</feature>
<sequence length="1231" mass="126524">MALLNLLKRRPAPAPLSPAPSASASPAPSASPSKDRLPPSSSSSAAAAASSTLLPPPPLPAAAAETSRPSSPFRRLLRQQSGPVSPRDVPLPSQAEQPPVPQLSRQQQQQQLLPPPRLSTLQGQSPHNTSTQSLPPSRPGIGTGGAAGPGGRAAHSSPGSPEVERGAFVGGAGAAAGEPGGGAGEKSKPKRGLFTWGRKKVPLPPPAAALPKAEAENFAVRGVRVVRPPSPSPSQGLLPALPVPSPLHIPRTLSPGQSPSASPGSALSPSRPAPGGHGSSSSPSSGQEEEYPSYAYTLAYPPRMRTTSSGSSYAGSVHSSGTTTAGVFVAAARRSSTNLATAVVSPTAWRGGAEELAPQPLPQAQHRQAQEQEPAPQRPPRAPAPTQARRVSPVWAEQQGRRKSAVLAAGWRGVESGTSEESATEHSTTSASDDDEEGEDGKGDGADEQGRRTGVGRRGTITQHQHKGKGGTIVQRQPHQQRGQRRPEPLALEKGPAGRAGTSPPTPASAASAGSATVSAASTGTGKAGEVRGRDASSRGESRAADGRSPSTTPGQQVPMGTDGRPAWARAQSAQASVPTRGRRSMDSPAPGPPDSDQAGQGMGMYKQKRGSVSVGQLQLGLPHSPSHSSPSREALKSAMKKGTGEAQGVQRPASGAFPASAAGANSTTFPSATAFPSSASTASAMSASAVETDSDSSDDVPLGVRQRVLSESRALSSPSVLTKLGALNDSPETLPAALAASPLSLPATLGEYEYEPLTPPRAPGLSNTPPSSSGRSSPASSVPSSPGRMRAGAFRRASTGPGTLSLPNNQVRKPLVDLSPPPPEVLPGGRRPLVDVRRDVVPESALRAPGAEEDRSPRDAEPRPEVSPTSTVSTRRSRPATLTHTRSGSNMSVSSQRSASQGTERTPHPPSAYSPLPPPFPPPWSESPGSSAGGSVVSAKSSGSGSGSRRGPLTPRDGSDTVPPSTSPNGTTPPAVKSVAFAGVEEEEVRRHERRKSEARAAIELGNIVNGPGPELTPDDMDVPQTALPKIAPLFSAPPSSFTPPMTAPYTPTFANPMAMGNPYFLPGPAGNPYFPALGQPFLGAPVLPMPGLAVNPNLAAAHQQAMLVARQQFQYTMAQQAMAAAGEAWDLNLSVASGSMLGTPSGSVYGGGGEMQQPMVQMQSAQRPQQNRRESMMSALSGYAPPQQQQQQQQMQAQQQRNQQQMQSRMSRVVSPVQASAAPRARFAN</sequence>
<feature type="compositionally biased region" description="Low complexity" evidence="1">
    <location>
        <begin position="152"/>
        <end position="161"/>
    </location>
</feature>
<dbReference type="Proteomes" id="UP000076738">
    <property type="component" value="Unassembled WGS sequence"/>
</dbReference>
<feature type="region of interest" description="Disordered" evidence="1">
    <location>
        <begin position="225"/>
        <end position="320"/>
    </location>
</feature>
<feature type="compositionally biased region" description="Low complexity" evidence="1">
    <location>
        <begin position="1189"/>
        <end position="1209"/>
    </location>
</feature>
<evidence type="ECO:0000313" key="3">
    <source>
        <dbReference type="Proteomes" id="UP000076738"/>
    </source>
</evidence>
<proteinExistence type="predicted"/>
<protein>
    <submittedName>
        <fullName evidence="2">Uncharacterized protein</fullName>
    </submittedName>
</protein>
<feature type="compositionally biased region" description="Low complexity" evidence="1">
    <location>
        <begin position="102"/>
        <end position="122"/>
    </location>
</feature>
<feature type="compositionally biased region" description="Polar residues" evidence="1">
    <location>
        <begin position="801"/>
        <end position="812"/>
    </location>
</feature>
<name>A0A167HQT9_CALVF</name>